<dbReference type="PATRIC" id="fig|1229908.8.peg.1557"/>
<dbReference type="KEGG" id="nkr:NKOR_07175"/>
<dbReference type="RefSeq" id="WP_014963683.1">
    <property type="nucleotide sequence ID" value="NC_018655.1"/>
</dbReference>
<keyword evidence="3" id="KW-1185">Reference proteome</keyword>
<sequence>MNKYSIITVIAIIVIVIPFAHSGLSIAGMQQLEYRWNGPGEFTFFAMSNSGDVEFCNTLPIWMSFQKFEIATFYEKNHLGSFVVGPTTINPLSATVNEGVFTSEEITAAQHNFMTFDFEFDGGDIRLDPNQFIVVISSETPIIGIIPYSSTTQITGYDFDQKMNVNDLTCN</sequence>
<keyword evidence="1" id="KW-0472">Membrane</keyword>
<keyword evidence="1" id="KW-0812">Transmembrane</keyword>
<dbReference type="Proteomes" id="UP000006101">
    <property type="component" value="Chromosome"/>
</dbReference>
<evidence type="ECO:0000313" key="2">
    <source>
        <dbReference type="EMBL" id="AFS81302.1"/>
    </source>
</evidence>
<evidence type="ECO:0000256" key="1">
    <source>
        <dbReference type="SAM" id="Phobius"/>
    </source>
</evidence>
<keyword evidence="1" id="KW-1133">Transmembrane helix</keyword>
<dbReference type="HOGENOM" id="CLU_132451_0_0_2"/>
<dbReference type="AlphaFoldDB" id="K0B877"/>
<proteinExistence type="predicted"/>
<feature type="transmembrane region" description="Helical" evidence="1">
    <location>
        <begin position="6"/>
        <end position="27"/>
    </location>
</feature>
<accession>K0B877</accession>
<gene>
    <name evidence="2" type="ORF">NKOR_07175</name>
</gene>
<dbReference type="GeneID" id="13725455"/>
<name>K0B877_9ARCH</name>
<dbReference type="EMBL" id="CP003842">
    <property type="protein sequence ID" value="AFS81302.1"/>
    <property type="molecule type" value="Genomic_DNA"/>
</dbReference>
<reference evidence="2 3" key="1">
    <citation type="journal article" date="2012" name="J. Bacteriol.">
        <title>Draft Genome Sequence of an Ammonia-Oxidizing Archaeon, "Candidatus Nitrosopumilus koreensis" AR1, from Marine Sediment.</title>
        <authorList>
            <person name="Park S.J."/>
            <person name="Kim J.G."/>
            <person name="Jung M.Y."/>
            <person name="Kim S.J."/>
            <person name="Cha I.T."/>
            <person name="Kwon K."/>
            <person name="Lee J.H."/>
            <person name="Rhee S.K."/>
        </authorList>
    </citation>
    <scope>NUCLEOTIDE SEQUENCE [LARGE SCALE GENOMIC DNA]</scope>
    <source>
        <strain evidence="2 3">AR1</strain>
    </source>
</reference>
<protein>
    <recommendedName>
        <fullName evidence="4">Thr operon leader peptide</fullName>
    </recommendedName>
</protein>
<evidence type="ECO:0008006" key="4">
    <source>
        <dbReference type="Google" id="ProtNLM"/>
    </source>
</evidence>
<organism evidence="2 3">
    <name type="scientific">Candidatus Nitrosopumilus koreensis AR1</name>
    <dbReference type="NCBI Taxonomy" id="1229908"/>
    <lineage>
        <taxon>Archaea</taxon>
        <taxon>Nitrososphaerota</taxon>
        <taxon>Nitrososphaeria</taxon>
        <taxon>Nitrosopumilales</taxon>
        <taxon>Nitrosopumilaceae</taxon>
        <taxon>Nitrosopumilus</taxon>
    </lineage>
</organism>
<evidence type="ECO:0000313" key="3">
    <source>
        <dbReference type="Proteomes" id="UP000006101"/>
    </source>
</evidence>